<dbReference type="EMBL" id="JACHJP010000004">
    <property type="protein sequence ID" value="MBB4917437.1"/>
    <property type="molecule type" value="Genomic_DNA"/>
</dbReference>
<dbReference type="Proteomes" id="UP000552644">
    <property type="component" value="Unassembled WGS sequence"/>
</dbReference>
<keyword evidence="3" id="KW-1185">Reference proteome</keyword>
<proteinExistence type="predicted"/>
<organism evidence="2 3">
    <name type="scientific">Streptosporangium saharense</name>
    <dbReference type="NCBI Taxonomy" id="1706840"/>
    <lineage>
        <taxon>Bacteria</taxon>
        <taxon>Bacillati</taxon>
        <taxon>Actinomycetota</taxon>
        <taxon>Actinomycetes</taxon>
        <taxon>Streptosporangiales</taxon>
        <taxon>Streptosporangiaceae</taxon>
        <taxon>Streptosporangium</taxon>
    </lineage>
</organism>
<evidence type="ECO:0000313" key="3">
    <source>
        <dbReference type="Proteomes" id="UP000552644"/>
    </source>
</evidence>
<gene>
    <name evidence="2" type="ORF">FHS44_004545</name>
</gene>
<protein>
    <recommendedName>
        <fullName evidence="4">Integrase</fullName>
    </recommendedName>
</protein>
<comment type="caution">
    <text evidence="2">The sequence shown here is derived from an EMBL/GenBank/DDBJ whole genome shotgun (WGS) entry which is preliminary data.</text>
</comment>
<dbReference type="AlphaFoldDB" id="A0A7W7QPL4"/>
<reference evidence="2 3" key="1">
    <citation type="submission" date="2020-08" db="EMBL/GenBank/DDBJ databases">
        <title>Genomic Encyclopedia of Type Strains, Phase III (KMG-III): the genomes of soil and plant-associated and newly described type strains.</title>
        <authorList>
            <person name="Whitman W."/>
        </authorList>
    </citation>
    <scope>NUCLEOTIDE SEQUENCE [LARGE SCALE GENOMIC DNA]</scope>
    <source>
        <strain evidence="2 3">CECT 8840</strain>
    </source>
</reference>
<sequence>MRGLRHSQISMTMDVYTQIPSPETRKALGRLNSQLDGDG</sequence>
<evidence type="ECO:0000313" key="2">
    <source>
        <dbReference type="EMBL" id="MBB4917437.1"/>
    </source>
</evidence>
<accession>A0A7W7QPL4</accession>
<evidence type="ECO:0008006" key="4">
    <source>
        <dbReference type="Google" id="ProtNLM"/>
    </source>
</evidence>
<feature type="region of interest" description="Disordered" evidence="1">
    <location>
        <begin position="1"/>
        <end position="39"/>
    </location>
</feature>
<evidence type="ECO:0000256" key="1">
    <source>
        <dbReference type="SAM" id="MobiDB-lite"/>
    </source>
</evidence>
<name>A0A7W7QPL4_9ACTN</name>